<evidence type="ECO:0000256" key="7">
    <source>
        <dbReference type="ARBA" id="ARBA00023160"/>
    </source>
</evidence>
<accession>A0A402B552</accession>
<keyword evidence="5 8" id="KW-0560">Oxidoreductase</keyword>
<dbReference type="PRINTS" id="PR00081">
    <property type="entry name" value="GDHRDH"/>
</dbReference>
<name>A0A402B552_9CHLR</name>
<evidence type="ECO:0000313" key="12">
    <source>
        <dbReference type="EMBL" id="GCE26476.1"/>
    </source>
</evidence>
<keyword evidence="3 8" id="KW-0444">Lipid biosynthesis</keyword>
<evidence type="ECO:0000256" key="2">
    <source>
        <dbReference type="ARBA" id="ARBA00009233"/>
    </source>
</evidence>
<keyword evidence="4" id="KW-0276">Fatty acid metabolism</keyword>
<feature type="binding site" evidence="11">
    <location>
        <position position="165"/>
    </location>
    <ligand>
        <name>NAD(+)</name>
        <dbReference type="ChEBI" id="CHEBI:57540"/>
    </ligand>
</feature>
<dbReference type="SUPFAM" id="SSF51735">
    <property type="entry name" value="NAD(P)-binding Rossmann-fold domains"/>
    <property type="match status" value="1"/>
</dbReference>
<comment type="caution">
    <text evidence="12">The sequence shown here is derived from an EMBL/GenBank/DDBJ whole genome shotgun (WGS) entry which is preliminary data.</text>
</comment>
<dbReference type="CDD" id="cd05372">
    <property type="entry name" value="ENR_SDR"/>
    <property type="match status" value="1"/>
</dbReference>
<gene>
    <name evidence="12" type="primary">fabI</name>
    <name evidence="12" type="ORF">KDA_19600</name>
</gene>
<evidence type="ECO:0000256" key="4">
    <source>
        <dbReference type="ARBA" id="ARBA00022832"/>
    </source>
</evidence>
<dbReference type="EMBL" id="BIFT01000001">
    <property type="protein sequence ID" value="GCE26476.1"/>
    <property type="molecule type" value="Genomic_DNA"/>
</dbReference>
<keyword evidence="13" id="KW-1185">Reference proteome</keyword>
<dbReference type="InterPro" id="IPR014358">
    <property type="entry name" value="Enoyl-ACP_Rdtase_NADH"/>
</dbReference>
<dbReference type="PANTHER" id="PTHR43159:SF2">
    <property type="entry name" value="ENOYL-[ACYL-CARRIER-PROTEIN] REDUCTASE [NADH], CHLOROPLASTIC"/>
    <property type="match status" value="1"/>
</dbReference>
<feature type="binding site" evidence="10">
    <location>
        <position position="97"/>
    </location>
    <ligand>
        <name>substrate</name>
    </ligand>
</feature>
<feature type="binding site" evidence="11">
    <location>
        <begin position="21"/>
        <end position="22"/>
    </location>
    <ligand>
        <name>NAD(+)</name>
        <dbReference type="ChEBI" id="CHEBI:57540"/>
    </ligand>
</feature>
<reference evidence="13" key="1">
    <citation type="submission" date="2018-12" db="EMBL/GenBank/DDBJ databases">
        <title>Tengunoibacter tsumagoiensis gen. nov., sp. nov., Dictyobacter kobayashii sp. nov., D. alpinus sp. nov., and D. joshuensis sp. nov. and description of Dictyobacteraceae fam. nov. within the order Ktedonobacterales isolated from Tengu-no-mugimeshi.</title>
        <authorList>
            <person name="Wang C.M."/>
            <person name="Zheng Y."/>
            <person name="Sakai Y."/>
            <person name="Toyoda A."/>
            <person name="Minakuchi Y."/>
            <person name="Abe K."/>
            <person name="Yokota A."/>
            <person name="Yabe S."/>
        </authorList>
    </citation>
    <scope>NUCLEOTIDE SEQUENCE [LARGE SCALE GENOMIC DNA]</scope>
    <source>
        <strain evidence="13">Uno16</strain>
    </source>
</reference>
<keyword evidence="8 11" id="KW-0520">NAD</keyword>
<organism evidence="12 13">
    <name type="scientific">Dictyobacter alpinus</name>
    <dbReference type="NCBI Taxonomy" id="2014873"/>
    <lineage>
        <taxon>Bacteria</taxon>
        <taxon>Bacillati</taxon>
        <taxon>Chloroflexota</taxon>
        <taxon>Ktedonobacteria</taxon>
        <taxon>Ktedonobacterales</taxon>
        <taxon>Dictyobacteraceae</taxon>
        <taxon>Dictyobacter</taxon>
    </lineage>
</organism>
<keyword evidence="6" id="KW-0443">Lipid metabolism</keyword>
<evidence type="ECO:0000256" key="11">
    <source>
        <dbReference type="PIRSR" id="PIRSR000094-3"/>
    </source>
</evidence>
<dbReference type="Gene3D" id="1.10.8.400">
    <property type="entry name" value="Enoyl acyl carrier protein reductase"/>
    <property type="match status" value="1"/>
</dbReference>
<dbReference type="EC" id="1.3.1.9" evidence="8"/>
<feature type="active site" description="Proton acceptor" evidence="9">
    <location>
        <position position="148"/>
    </location>
</feature>
<feature type="active site" description="Proton acceptor" evidence="9">
    <location>
        <position position="158"/>
    </location>
</feature>
<feature type="binding site" evidence="11">
    <location>
        <position position="15"/>
    </location>
    <ligand>
        <name>NAD(+)</name>
        <dbReference type="ChEBI" id="CHEBI:57540"/>
    </ligand>
</feature>
<dbReference type="Proteomes" id="UP000287171">
    <property type="component" value="Unassembled WGS sequence"/>
</dbReference>
<dbReference type="Pfam" id="PF13561">
    <property type="entry name" value="adh_short_C2"/>
    <property type="match status" value="1"/>
</dbReference>
<dbReference type="Gene3D" id="3.40.50.720">
    <property type="entry name" value="NAD(P)-binding Rossmann-like Domain"/>
    <property type="match status" value="1"/>
</dbReference>
<dbReference type="GO" id="GO:0006633">
    <property type="term" value="P:fatty acid biosynthetic process"/>
    <property type="evidence" value="ECO:0007669"/>
    <property type="project" value="UniProtKB-KW"/>
</dbReference>
<dbReference type="InterPro" id="IPR036291">
    <property type="entry name" value="NAD(P)-bd_dom_sf"/>
</dbReference>
<protein>
    <recommendedName>
        <fullName evidence="8">Enoyl-[acyl-carrier-protein] reductase [NADH]</fullName>
        <ecNumber evidence="8">1.3.1.9</ecNumber>
    </recommendedName>
</protein>
<comment type="pathway">
    <text evidence="1">Lipid metabolism.</text>
</comment>
<comment type="catalytic activity">
    <reaction evidence="8">
        <text>a 2,3-saturated acyl-[ACP] + NAD(+) = a (2E)-enoyl-[ACP] + NADH + H(+)</text>
        <dbReference type="Rhea" id="RHEA:10240"/>
        <dbReference type="Rhea" id="RHEA-COMP:9925"/>
        <dbReference type="Rhea" id="RHEA-COMP:9926"/>
        <dbReference type="ChEBI" id="CHEBI:15378"/>
        <dbReference type="ChEBI" id="CHEBI:57540"/>
        <dbReference type="ChEBI" id="CHEBI:57945"/>
        <dbReference type="ChEBI" id="CHEBI:78784"/>
        <dbReference type="ChEBI" id="CHEBI:78785"/>
        <dbReference type="EC" id="1.3.1.9"/>
    </reaction>
</comment>
<evidence type="ECO:0000256" key="6">
    <source>
        <dbReference type="ARBA" id="ARBA00023098"/>
    </source>
</evidence>
<feature type="binding site" evidence="11">
    <location>
        <begin position="65"/>
        <end position="66"/>
    </location>
    <ligand>
        <name>NAD(+)</name>
        <dbReference type="ChEBI" id="CHEBI:57540"/>
    </ligand>
</feature>
<evidence type="ECO:0000256" key="8">
    <source>
        <dbReference type="PIRNR" id="PIRNR000094"/>
    </source>
</evidence>
<evidence type="ECO:0000256" key="1">
    <source>
        <dbReference type="ARBA" id="ARBA00005189"/>
    </source>
</evidence>
<keyword evidence="7 8" id="KW-0275">Fatty acid biosynthesis</keyword>
<comment type="similarity">
    <text evidence="2 8">Belongs to the short-chain dehydrogenases/reductases (SDR) family. FabI subfamily.</text>
</comment>
<evidence type="ECO:0000256" key="3">
    <source>
        <dbReference type="ARBA" id="ARBA00022516"/>
    </source>
</evidence>
<sequence>MDMPLLEGKKALIFGVANHRSIAWAIAQALAREGAQLVLTYQERMEKYVRDLAAKIPGTELIACDVQNDAELDAAFVKAGEIMGGRLDILVHCVAFAPASELENPFIQTTREGFHTALDISAYSLVALAKRAEPLMKEHGGSVLALTYMASERVMPKYNVMAVAKAALECSVRYLAYEMGEHNIRVNAISAGPLNTLAARGVSGLTGFREQVAHVSPLRRNIEQSEVGDAALFLSSDLARAITGEIMFVDAGYNIMGA</sequence>
<dbReference type="GO" id="GO:0004318">
    <property type="term" value="F:enoyl-[acyl-carrier-protein] reductase (NADH) activity"/>
    <property type="evidence" value="ECO:0007669"/>
    <property type="project" value="UniProtKB-EC"/>
</dbReference>
<dbReference type="PANTHER" id="PTHR43159">
    <property type="entry name" value="ENOYL-[ACYL-CARRIER-PROTEIN] REDUCTASE"/>
    <property type="match status" value="1"/>
</dbReference>
<feature type="binding site" evidence="11">
    <location>
        <position position="94"/>
    </location>
    <ligand>
        <name>NAD(+)</name>
        <dbReference type="ChEBI" id="CHEBI:57540"/>
    </ligand>
</feature>
<dbReference type="AlphaFoldDB" id="A0A402B552"/>
<evidence type="ECO:0000256" key="9">
    <source>
        <dbReference type="PIRSR" id="PIRSR000094-1"/>
    </source>
</evidence>
<evidence type="ECO:0000256" key="5">
    <source>
        <dbReference type="ARBA" id="ARBA00023002"/>
    </source>
</evidence>
<feature type="binding site" evidence="11">
    <location>
        <position position="42"/>
    </location>
    <ligand>
        <name>NAD(+)</name>
        <dbReference type="ChEBI" id="CHEBI:57540"/>
    </ligand>
</feature>
<evidence type="ECO:0000256" key="10">
    <source>
        <dbReference type="PIRSR" id="PIRSR000094-2"/>
    </source>
</evidence>
<proteinExistence type="inferred from homology"/>
<evidence type="ECO:0000313" key="13">
    <source>
        <dbReference type="Proteomes" id="UP000287171"/>
    </source>
</evidence>
<dbReference type="InterPro" id="IPR002347">
    <property type="entry name" value="SDR_fam"/>
</dbReference>
<dbReference type="PIRSF" id="PIRSF000094">
    <property type="entry name" value="Enoyl-ACP_rdct"/>
    <property type="match status" value="1"/>
</dbReference>